<keyword evidence="2" id="KW-0812">Transmembrane</keyword>
<feature type="transmembrane region" description="Helical" evidence="2">
    <location>
        <begin position="88"/>
        <end position="112"/>
    </location>
</feature>
<feature type="region of interest" description="Disordered" evidence="1">
    <location>
        <begin position="54"/>
        <end position="80"/>
    </location>
</feature>
<proteinExistence type="predicted"/>
<evidence type="ECO:0000313" key="5">
    <source>
        <dbReference type="Proteomes" id="UP000198742"/>
    </source>
</evidence>
<dbReference type="EMBL" id="FNRT01000002">
    <property type="protein sequence ID" value="SEC67863.1"/>
    <property type="molecule type" value="Genomic_DNA"/>
</dbReference>
<name>A0A1H4UGU5_9ACTN</name>
<evidence type="ECO:0000256" key="2">
    <source>
        <dbReference type="SAM" id="Phobius"/>
    </source>
</evidence>
<dbReference type="RefSeq" id="WP_090969614.1">
    <property type="nucleotide sequence ID" value="NZ_FNRT01000002.1"/>
</dbReference>
<sequence>MRGFRAKDSDRERYVDLIEAAYADGQLGDADRELRVGRALSAETLDELETLTRDLQRPGVPPPSPGTVPGQAPHAYVRSRSGRRPRPALIGLVVAGVALVVVGLVTTLVVVMSATVTSVSVDSGRATATAAPIEGTGAPAFAFTAASVRRFVRGYEDKFGTLEAYEVSFFPDRIQAQVPVRGSRPRMERWAWNGEWRQDTQAAAVAGPYQRVDLGAVDVRRLVANVATARKTLGVEKARFTHAVLIRWGDGPTEIDIYVGNDFGETAYLSSTPAGQVTRRIPSSA</sequence>
<keyword evidence="2" id="KW-0472">Membrane</keyword>
<protein>
    <recommendedName>
        <fullName evidence="3">DUF1707 domain-containing protein</fullName>
    </recommendedName>
</protein>
<dbReference type="Proteomes" id="UP000198742">
    <property type="component" value="Unassembled WGS sequence"/>
</dbReference>
<keyword evidence="5" id="KW-1185">Reference proteome</keyword>
<dbReference type="OrthoDB" id="3534574at2"/>
<dbReference type="STRING" id="402596.SAMN04489844_2764"/>
<feature type="domain" description="DUF1707" evidence="3">
    <location>
        <begin position="5"/>
        <end position="56"/>
    </location>
</feature>
<evidence type="ECO:0000259" key="3">
    <source>
        <dbReference type="Pfam" id="PF08044"/>
    </source>
</evidence>
<evidence type="ECO:0000313" key="4">
    <source>
        <dbReference type="EMBL" id="SEC67863.1"/>
    </source>
</evidence>
<accession>A0A1H4UGU5</accession>
<dbReference type="AlphaFoldDB" id="A0A1H4UGU5"/>
<dbReference type="Pfam" id="PF08044">
    <property type="entry name" value="DUF1707"/>
    <property type="match status" value="1"/>
</dbReference>
<gene>
    <name evidence="4" type="ORF">SAMN04489844_2764</name>
</gene>
<dbReference type="InterPro" id="IPR012551">
    <property type="entry name" value="DUF1707_SHOCT-like"/>
</dbReference>
<organism evidence="4 5">
    <name type="scientific">Nocardioides exalbidus</name>
    <dbReference type="NCBI Taxonomy" id="402596"/>
    <lineage>
        <taxon>Bacteria</taxon>
        <taxon>Bacillati</taxon>
        <taxon>Actinomycetota</taxon>
        <taxon>Actinomycetes</taxon>
        <taxon>Propionibacteriales</taxon>
        <taxon>Nocardioidaceae</taxon>
        <taxon>Nocardioides</taxon>
    </lineage>
</organism>
<reference evidence="5" key="1">
    <citation type="submission" date="2016-10" db="EMBL/GenBank/DDBJ databases">
        <authorList>
            <person name="Varghese N."/>
            <person name="Submissions S."/>
        </authorList>
    </citation>
    <scope>NUCLEOTIDE SEQUENCE [LARGE SCALE GENOMIC DNA]</scope>
    <source>
        <strain evidence="5">DSM 22017</strain>
    </source>
</reference>
<evidence type="ECO:0000256" key="1">
    <source>
        <dbReference type="SAM" id="MobiDB-lite"/>
    </source>
</evidence>
<keyword evidence="2" id="KW-1133">Transmembrane helix</keyword>